<dbReference type="Proteomes" id="UP000887540">
    <property type="component" value="Unplaced"/>
</dbReference>
<keyword evidence="2" id="KW-1185">Reference proteome</keyword>
<dbReference type="PROSITE" id="PS51886">
    <property type="entry name" value="TLDC"/>
    <property type="match status" value="1"/>
</dbReference>
<proteinExistence type="predicted"/>
<dbReference type="PANTHER" id="PTHR23354">
    <property type="entry name" value="NUCLEOLAR PROTEIN 7/ESTROGEN RECEPTOR COACTIVATOR-RELATED"/>
    <property type="match status" value="1"/>
</dbReference>
<name>A0A914EDJ5_9BILA</name>
<dbReference type="WBParaSite" id="ACRNAN_scaffold706.g23688.t1">
    <property type="protein sequence ID" value="ACRNAN_scaffold706.g23688.t1"/>
    <property type="gene ID" value="ACRNAN_scaffold706.g23688"/>
</dbReference>
<dbReference type="SMART" id="SM00584">
    <property type="entry name" value="TLDc"/>
    <property type="match status" value="1"/>
</dbReference>
<dbReference type="Pfam" id="PF07534">
    <property type="entry name" value="TLD"/>
    <property type="match status" value="1"/>
</dbReference>
<feature type="domain" description="TLDc" evidence="1">
    <location>
        <begin position="1"/>
        <end position="181"/>
    </location>
</feature>
<sequence>MLPERFQLCSPQLLFRLTEHGSSFTEFWKRIDNAERTILIIKTSTGHIFGVYCSGSWTNRRKSPKRYFGTGETFLFKVDEEMDALHFYPWTRSSPNDMFLAAGRNYLLIGGNGLAITINDELRYASRTDSVPQDQLVPDAKHRASISNLWPSVSRDLAMMDEDLADYEDHEDFHLSDEELY</sequence>
<evidence type="ECO:0000313" key="2">
    <source>
        <dbReference type="Proteomes" id="UP000887540"/>
    </source>
</evidence>
<reference evidence="3" key="1">
    <citation type="submission" date="2022-11" db="UniProtKB">
        <authorList>
            <consortium name="WormBaseParasite"/>
        </authorList>
    </citation>
    <scope>IDENTIFICATION</scope>
</reference>
<evidence type="ECO:0000259" key="1">
    <source>
        <dbReference type="PROSITE" id="PS51886"/>
    </source>
</evidence>
<dbReference type="AlphaFoldDB" id="A0A914EDJ5"/>
<protein>
    <submittedName>
        <fullName evidence="3">TLDc domain-containing protein</fullName>
    </submittedName>
</protein>
<accession>A0A914EDJ5</accession>
<dbReference type="InterPro" id="IPR006571">
    <property type="entry name" value="TLDc_dom"/>
</dbReference>
<organism evidence="2 3">
    <name type="scientific">Acrobeloides nanus</name>
    <dbReference type="NCBI Taxonomy" id="290746"/>
    <lineage>
        <taxon>Eukaryota</taxon>
        <taxon>Metazoa</taxon>
        <taxon>Ecdysozoa</taxon>
        <taxon>Nematoda</taxon>
        <taxon>Chromadorea</taxon>
        <taxon>Rhabditida</taxon>
        <taxon>Tylenchina</taxon>
        <taxon>Cephalobomorpha</taxon>
        <taxon>Cephaloboidea</taxon>
        <taxon>Cephalobidae</taxon>
        <taxon>Acrobeloides</taxon>
    </lineage>
</organism>
<evidence type="ECO:0000313" key="3">
    <source>
        <dbReference type="WBParaSite" id="ACRNAN_scaffold706.g23688.t1"/>
    </source>
</evidence>
<dbReference type="PANTHER" id="PTHR23354:SF122">
    <property type="entry name" value="GTPASE-ACTIVATING PROTEIN SKYWALKER"/>
    <property type="match status" value="1"/>
</dbReference>